<dbReference type="RefSeq" id="WP_115108728.1">
    <property type="nucleotide sequence ID" value="NZ_QHKS01000039.1"/>
</dbReference>
<sequence>MNIGSSYDYPAVRTAELAAAGKQRADNTRSTASTDVQNGTREDGWRVGVLYSRTGVTAATESEHFFGTVLAIEEVNAAGGVDGRLLDPVVYDPKSDPDEYRRLATRMLQEDDVTVIFGCSTSSSRKAVLPVIERNNALLWYCSIYEGFEYSPNVIYTGAVPNQNSMQLAAYLLRNHGRRFFLVGADYIYPRESNRIMRDMVEQHGGEIVEEVYLPSDADPSALEAVVREIKAVEPDVVFSTLIGRGARAFYQLYREHSIDPARIPIASLTMTEGETRMIGPELCGGHIISASYVNTLNNESNKRFLNAWQARFGDQPASMWSEMAYNQVHLFALALARTGSLDTAKLVEAAREVEFDSPEGPLKIDSENNHAILTPRIAVCRPDGAFDVVWEGRNPIKPDPYLTSYGFAEFWLDGEPA</sequence>
<dbReference type="Pfam" id="PF13433">
    <property type="entry name" value="Peripla_BP_5"/>
    <property type="match status" value="1"/>
</dbReference>
<reference evidence="3" key="1">
    <citation type="submission" date="2018-05" db="EMBL/GenBank/DDBJ databases">
        <authorList>
            <person name="Feng T."/>
        </authorList>
    </citation>
    <scope>NUCLEOTIDE SEQUENCE [LARGE SCALE GENOMIC DNA]</scope>
    <source>
        <strain evidence="3">S27</strain>
    </source>
</reference>
<dbReference type="GO" id="GO:0033218">
    <property type="term" value="F:amide binding"/>
    <property type="evidence" value="ECO:0007669"/>
    <property type="project" value="InterPro"/>
</dbReference>
<dbReference type="InterPro" id="IPR039570">
    <property type="entry name" value="AmiC_PBP1"/>
</dbReference>
<dbReference type="SUPFAM" id="SSF53822">
    <property type="entry name" value="Periplasmic binding protein-like I"/>
    <property type="match status" value="1"/>
</dbReference>
<accession>A0A370MXI6</accession>
<dbReference type="EMBL" id="QHKS01000039">
    <property type="protein sequence ID" value="RDJ98113.1"/>
    <property type="molecule type" value="Genomic_DNA"/>
</dbReference>
<dbReference type="PANTHER" id="PTHR47628">
    <property type="match status" value="1"/>
</dbReference>
<feature type="region of interest" description="Disordered" evidence="1">
    <location>
        <begin position="19"/>
        <end position="39"/>
    </location>
</feature>
<evidence type="ECO:0000313" key="3">
    <source>
        <dbReference type="Proteomes" id="UP000254875"/>
    </source>
</evidence>
<dbReference type="InterPro" id="IPR000709">
    <property type="entry name" value="Leu_Ile_Val-bd"/>
</dbReference>
<dbReference type="Proteomes" id="UP000254875">
    <property type="component" value="Unassembled WGS sequence"/>
</dbReference>
<name>A0A370MXI6_9BURK</name>
<comment type="caution">
    <text evidence="2">The sequence shown here is derived from an EMBL/GenBank/DDBJ whole genome shotgun (WGS) entry which is preliminary data.</text>
</comment>
<dbReference type="InterPro" id="IPR028082">
    <property type="entry name" value="Peripla_BP_I"/>
</dbReference>
<feature type="compositionally biased region" description="Polar residues" evidence="1">
    <location>
        <begin position="28"/>
        <end position="39"/>
    </location>
</feature>
<dbReference type="OrthoDB" id="5288800at2"/>
<organism evidence="2 3">
    <name type="scientific">Paraburkholderia lacunae</name>
    <dbReference type="NCBI Taxonomy" id="2211104"/>
    <lineage>
        <taxon>Bacteria</taxon>
        <taxon>Pseudomonadati</taxon>
        <taxon>Pseudomonadota</taxon>
        <taxon>Betaproteobacteria</taxon>
        <taxon>Burkholderiales</taxon>
        <taxon>Burkholderiaceae</taxon>
        <taxon>Paraburkholderia</taxon>
    </lineage>
</organism>
<dbReference type="CDD" id="cd06357">
    <property type="entry name" value="PBP1_AmiC"/>
    <property type="match status" value="1"/>
</dbReference>
<evidence type="ECO:0000313" key="2">
    <source>
        <dbReference type="EMBL" id="RDJ98113.1"/>
    </source>
</evidence>
<keyword evidence="3" id="KW-1185">Reference proteome</keyword>
<evidence type="ECO:0000256" key="1">
    <source>
        <dbReference type="SAM" id="MobiDB-lite"/>
    </source>
</evidence>
<dbReference type="PANTHER" id="PTHR47628:SF1">
    <property type="entry name" value="ALIPHATIC AMIDASE EXPRESSION-REGULATING PROTEIN"/>
    <property type="match status" value="1"/>
</dbReference>
<dbReference type="Gene3D" id="3.40.50.2300">
    <property type="match status" value="2"/>
</dbReference>
<gene>
    <name evidence="2" type="ORF">DLM46_34785</name>
</gene>
<dbReference type="AlphaFoldDB" id="A0A370MXI6"/>
<dbReference type="PRINTS" id="PR00337">
    <property type="entry name" value="LEUILEVALBP"/>
</dbReference>
<dbReference type="GO" id="GO:0006865">
    <property type="term" value="P:amino acid transport"/>
    <property type="evidence" value="ECO:0007669"/>
    <property type="project" value="InterPro"/>
</dbReference>
<proteinExistence type="predicted"/>
<protein>
    <submittedName>
        <fullName evidence="2">Amino acid ABC transporter substrate-binding protein</fullName>
    </submittedName>
</protein>